<dbReference type="PATRIC" id="fig|46429.4.peg.679"/>
<dbReference type="Proteomes" id="UP000028411">
    <property type="component" value="Unassembled WGS sequence"/>
</dbReference>
<dbReference type="PANTHER" id="PTHR12706:SF30">
    <property type="entry name" value="PROTEIN STRAWBERRY NOTCH-RELATED"/>
    <property type="match status" value="1"/>
</dbReference>
<keyword evidence="4" id="KW-0808">Transferase</keyword>
<organism evidence="4 5">
    <name type="scientific">Sphingobium chlorophenolicum</name>
    <dbReference type="NCBI Taxonomy" id="46429"/>
    <lineage>
        <taxon>Bacteria</taxon>
        <taxon>Pseudomonadati</taxon>
        <taxon>Pseudomonadota</taxon>
        <taxon>Alphaproteobacteria</taxon>
        <taxon>Sphingomonadales</taxon>
        <taxon>Sphingomonadaceae</taxon>
        <taxon>Sphingobium</taxon>
    </lineage>
</organism>
<dbReference type="InterPro" id="IPR026937">
    <property type="entry name" value="SBNO_Helicase_C_dom"/>
</dbReference>
<dbReference type="GO" id="GO:0008168">
    <property type="term" value="F:methyltransferase activity"/>
    <property type="evidence" value="ECO:0007669"/>
    <property type="project" value="UniProtKB-KW"/>
</dbReference>
<dbReference type="eggNOG" id="COG0827">
    <property type="taxonomic scope" value="Bacteria"/>
</dbReference>
<accession>A0A081RIX4</accession>
<dbReference type="SUPFAM" id="SSF52540">
    <property type="entry name" value="P-loop containing nucleoside triphosphate hydrolases"/>
    <property type="match status" value="1"/>
</dbReference>
<dbReference type="Pfam" id="PF13872">
    <property type="entry name" value="AAA_34"/>
    <property type="match status" value="1"/>
</dbReference>
<evidence type="ECO:0000259" key="3">
    <source>
        <dbReference type="Pfam" id="PF13872"/>
    </source>
</evidence>
<dbReference type="InterPro" id="IPR026741">
    <property type="entry name" value="SNO"/>
</dbReference>
<dbReference type="GO" id="GO:0004386">
    <property type="term" value="F:helicase activity"/>
    <property type="evidence" value="ECO:0007669"/>
    <property type="project" value="UniProtKB-KW"/>
</dbReference>
<feature type="domain" description="Strawberry notch helicase C" evidence="2">
    <location>
        <begin position="879"/>
        <end position="1133"/>
    </location>
</feature>
<dbReference type="OrthoDB" id="270332at2"/>
<dbReference type="Pfam" id="PF13871">
    <property type="entry name" value="Helicase_C_4"/>
    <property type="match status" value="1"/>
</dbReference>
<dbReference type="PRINTS" id="PR00507">
    <property type="entry name" value="N12N6MTFRASE"/>
</dbReference>
<evidence type="ECO:0000259" key="2">
    <source>
        <dbReference type="Pfam" id="PF13871"/>
    </source>
</evidence>
<protein>
    <submittedName>
        <fullName evidence="4">Putative methylase/helicase</fullName>
    </submittedName>
</protein>
<feature type="domain" description="Strawberry notch AAA" evidence="3">
    <location>
        <begin position="387"/>
        <end position="705"/>
    </location>
</feature>
<evidence type="ECO:0000256" key="1">
    <source>
        <dbReference type="ARBA" id="ARBA00006992"/>
    </source>
</evidence>
<dbReference type="GO" id="GO:0032259">
    <property type="term" value="P:methylation"/>
    <property type="evidence" value="ECO:0007669"/>
    <property type="project" value="UniProtKB-KW"/>
</dbReference>
<comment type="similarity">
    <text evidence="1">Belongs to the SBNO family.</text>
</comment>
<dbReference type="Gene3D" id="3.40.50.300">
    <property type="entry name" value="P-loop containing nucleotide triphosphate hydrolases"/>
    <property type="match status" value="1"/>
</dbReference>
<keyword evidence="4" id="KW-0547">Nucleotide-binding</keyword>
<dbReference type="PANTHER" id="PTHR12706">
    <property type="entry name" value="STRAWBERRY NOTCH-RELATED"/>
    <property type="match status" value="1"/>
</dbReference>
<dbReference type="EMBL" id="JFHR01000003">
    <property type="protein sequence ID" value="KEQ55147.1"/>
    <property type="molecule type" value="Genomic_DNA"/>
</dbReference>
<keyword evidence="4" id="KW-0347">Helicase</keyword>
<dbReference type="eggNOG" id="COG0553">
    <property type="taxonomic scope" value="Bacteria"/>
</dbReference>
<dbReference type="Gene3D" id="3.40.50.150">
    <property type="entry name" value="Vaccinia Virus protein VP39"/>
    <property type="match status" value="1"/>
</dbReference>
<keyword evidence="4" id="KW-0378">Hydrolase</keyword>
<gene>
    <name evidence="4" type="ORF">BV95_00696</name>
</gene>
<reference evidence="4 5" key="1">
    <citation type="submission" date="2014-02" db="EMBL/GenBank/DDBJ databases">
        <title>Whole genome sequence of Sphingobium chlorophenolicum NBRC 16172.</title>
        <authorList>
            <person name="Gan H.M."/>
            <person name="Gan H.Y."/>
            <person name="Chew T.H."/>
            <person name="Savka M.A."/>
        </authorList>
    </citation>
    <scope>NUCLEOTIDE SEQUENCE [LARGE SCALE GENOMIC DNA]</scope>
    <source>
        <strain evidence="4 5">NBRC 16172</strain>
    </source>
</reference>
<proteinExistence type="inferred from homology"/>
<dbReference type="SUPFAM" id="SSF53335">
    <property type="entry name" value="S-adenosyl-L-methionine-dependent methyltransferases"/>
    <property type="match status" value="1"/>
</dbReference>
<evidence type="ECO:0000313" key="4">
    <source>
        <dbReference type="EMBL" id="KEQ55147.1"/>
    </source>
</evidence>
<comment type="caution">
    <text evidence="4">The sequence shown here is derived from an EMBL/GenBank/DDBJ whole genome shotgun (WGS) entry which is preliminary data.</text>
</comment>
<dbReference type="GO" id="GO:0006355">
    <property type="term" value="P:regulation of DNA-templated transcription"/>
    <property type="evidence" value="ECO:0007669"/>
    <property type="project" value="InterPro"/>
</dbReference>
<sequence>MTDLFDPAPARADHATAAARLLLPAIAGDAKITRAMLNDAMIRAYGGTDADGHWTQRESFEVLEHATALAVCAAGTTPAVDAAIGLMARLPTQTVRSEEQIDWQQFSTPLDLATITVMLANARADDIVLEPSAGNGLLVAGLPPIAALQLNEIDPARRERLSATFPKASVTGHDGAQIASVMASAERPSLILMNPPFSRSLGRGADALAAVRHLQAAIKRVRPGGRVVAIMPDWFFNSARMGTIWSTTLASVALRTSIRLTHAYGKHGTGVAVRLYVIDKTVGDTTTVTLQRGAVSDLVEALVIPPRQDLIPEAATPAPVKRGGGLSLLRSVRSKPAATPRIFRALARNEVLPVGYQVLETPAPLAEQSGVYLPYRPSRIVFDAAGEHPTALVESIAMGSIPAPIPVHVPSLPERTVTERLLSSSQLETVVYAGHAWTQYIPGLSKPDKEGVGLVLSDDGRAYRKGYFLGDGTGAGKGRQVAAVILDNWLAGRRKNIWISKNEALHADAIRDWTALGGLAADVQPLSRWKIDEPVTMDEGVLFVTYPTLRSNRGDATRLDQIIAWAGADFDGVIAFDEAHEMGGVAGGEGSMGTKKGSQQGIAGVLLQNHLPDARVLYASATGASEVNNLAYAVRLGLWGPETAFANREAFITQIRQGGIAAMELVARDLKATGLYTARALSFAGVEYDILRHELTPEQIAVYDTYADAWAIIHRGLEKALELTGVVDGNEGKTLDSGAKAAARSRFESCKQRFFGALLLSAKLPTVIAAIEQHLAADQSVVLQLVSTAEAILDRRLGELSPDERADLDIDLSPREAVIDYLTRAFPVQQMTFFRDDTGEVRSRPLFDESGHPVTNPEAEAERDNLVEQLCALPPIAAVLDAIITRFGTEMVAEVTGRTKRLITVSGGGQKLESRSARATQADSAAFMEGTKRILVFSDAGGTGRSYHASLDAKNQQQRAHLLLEPGWRADRAIQGLGRTHRTHQACSPLFRPVTTDCKGELRFTSTIARRLDSLGALTRGQRQTGGQNLFDPADNLESDYAKAALISWYHLLVAGKLTSTNLTDFQHRTGLELLDTDGVLKEDLPPIQRWLNRLLALPIGLQNCIFDEFLALVEARVAAAREAGTLDVGVETMTVETATVLDDTILRTDPVSKATSHLLTIEVTRRRNPMSLERVLRIADTDQTAVFVRNGKSGKVALRTNARSWLTEDGVAVSRIELMRPTRHEYLALDDLYETAWEECSRARFEAEWSAEVDEIRGKLDVETIRLATGLLLPIWSALPSDHLVVNRVVDAEGRSWLGRMVFPGDVPALFSKMGLDSNDVLSPAEVARAAMEGGTVTIRRPFVCEVKRVRVNAKPRIEISGAPADQLAWLKSIGCFTEIIAYKTRVFIPVETADAVLAKLMA</sequence>
<dbReference type="RefSeq" id="WP_037447389.1">
    <property type="nucleotide sequence ID" value="NZ_JFHR01000003.1"/>
</dbReference>
<dbReference type="InterPro" id="IPR039187">
    <property type="entry name" value="SNO_AAA"/>
</dbReference>
<name>A0A081RIX4_SPHCR</name>
<evidence type="ECO:0000313" key="5">
    <source>
        <dbReference type="Proteomes" id="UP000028411"/>
    </source>
</evidence>
<keyword evidence="4" id="KW-0489">Methyltransferase</keyword>
<dbReference type="InterPro" id="IPR029063">
    <property type="entry name" value="SAM-dependent_MTases_sf"/>
</dbReference>
<keyword evidence="4" id="KW-0067">ATP-binding</keyword>
<dbReference type="InterPro" id="IPR027417">
    <property type="entry name" value="P-loop_NTPase"/>
</dbReference>